<gene>
    <name evidence="7" type="ORF">PDE001_LOCUS10208</name>
</gene>
<dbReference type="CDD" id="cd00065">
    <property type="entry name" value="FYVE_like_SF"/>
    <property type="match status" value="1"/>
</dbReference>
<feature type="region of interest" description="Disordered" evidence="5">
    <location>
        <begin position="613"/>
        <end position="636"/>
    </location>
</feature>
<feature type="compositionally biased region" description="Basic and acidic residues" evidence="5">
    <location>
        <begin position="803"/>
        <end position="816"/>
    </location>
</feature>
<keyword evidence="2 4" id="KW-0863">Zinc-finger</keyword>
<dbReference type="AlphaFoldDB" id="A0AAV0VAG3"/>
<evidence type="ECO:0000313" key="8">
    <source>
        <dbReference type="Proteomes" id="UP001162029"/>
    </source>
</evidence>
<dbReference type="Proteomes" id="UP001162029">
    <property type="component" value="Unassembled WGS sequence"/>
</dbReference>
<dbReference type="InterPro" id="IPR017455">
    <property type="entry name" value="Znf_FYVE-rel"/>
</dbReference>
<evidence type="ECO:0000313" key="7">
    <source>
        <dbReference type="EMBL" id="CAI5745095.1"/>
    </source>
</evidence>
<dbReference type="InterPro" id="IPR011011">
    <property type="entry name" value="Znf_FYVE_PHD"/>
</dbReference>
<dbReference type="PANTHER" id="PTHR43102">
    <property type="entry name" value="SLR1143 PROTEIN"/>
    <property type="match status" value="1"/>
</dbReference>
<dbReference type="InterPro" id="IPR000306">
    <property type="entry name" value="Znf_FYVE"/>
</dbReference>
<evidence type="ECO:0000256" key="1">
    <source>
        <dbReference type="ARBA" id="ARBA00022723"/>
    </source>
</evidence>
<keyword evidence="1" id="KW-0479">Metal-binding</keyword>
<reference evidence="7" key="1">
    <citation type="submission" date="2022-12" db="EMBL/GenBank/DDBJ databases">
        <authorList>
            <person name="Webb A."/>
        </authorList>
    </citation>
    <scope>NUCLEOTIDE SEQUENCE</scope>
    <source>
        <strain evidence="7">Pd1</strain>
    </source>
</reference>
<feature type="region of interest" description="Disordered" evidence="5">
    <location>
        <begin position="575"/>
        <end position="596"/>
    </location>
</feature>
<feature type="compositionally biased region" description="Acidic residues" evidence="5">
    <location>
        <begin position="750"/>
        <end position="759"/>
    </location>
</feature>
<feature type="compositionally biased region" description="Polar residues" evidence="5">
    <location>
        <begin position="1017"/>
        <end position="1026"/>
    </location>
</feature>
<feature type="domain" description="FYVE-type" evidence="6">
    <location>
        <begin position="287"/>
        <end position="347"/>
    </location>
</feature>
<protein>
    <recommendedName>
        <fullName evidence="6">FYVE-type domain-containing protein</fullName>
    </recommendedName>
</protein>
<dbReference type="Gene3D" id="3.30.40.10">
    <property type="entry name" value="Zinc/RING finger domain, C3HC4 (zinc finger)"/>
    <property type="match status" value="1"/>
</dbReference>
<feature type="region of interest" description="Disordered" evidence="5">
    <location>
        <begin position="1014"/>
        <end position="1034"/>
    </location>
</feature>
<organism evidence="7 8">
    <name type="scientific">Peronospora destructor</name>
    <dbReference type="NCBI Taxonomy" id="86335"/>
    <lineage>
        <taxon>Eukaryota</taxon>
        <taxon>Sar</taxon>
        <taxon>Stramenopiles</taxon>
        <taxon>Oomycota</taxon>
        <taxon>Peronosporomycetes</taxon>
        <taxon>Peronosporales</taxon>
        <taxon>Peronosporaceae</taxon>
        <taxon>Peronospora</taxon>
    </lineage>
</organism>
<name>A0AAV0VAG3_9STRA</name>
<dbReference type="EMBL" id="CANTFM010002242">
    <property type="protein sequence ID" value="CAI5745095.1"/>
    <property type="molecule type" value="Genomic_DNA"/>
</dbReference>
<evidence type="ECO:0000256" key="2">
    <source>
        <dbReference type="ARBA" id="ARBA00022771"/>
    </source>
</evidence>
<sequence>MELPLPLYSGFFPQMVLTVEELMHYRRVGKERVFQLVRIIDDADCVYRWTDLKAHNGRCVQKAQFLNIQPVTKQLVSKEPSTILKCSIHIVDGQVEEILQAIAKVKTRDARRAMSYVHGDEVLDTQTLLTFPTSSDHKKPSYSYRAIKWSLLKAKQGEEHKMKNLDFCYLEYAGKSKVQDTASSVVGFCIQESIAADRQVPTLERYNILRGHLVRSGIVITKTHQSNILKVTAIAQIDGAMASIAVRLTMEKIMVDFVAAVHRVKGLLERQRMGRLQYLNEWDFVSTKDRKACAVCLRRFYFYRKYHCVTCGEVVCSNCAPLRELEEPLDKSTHCMRVCSVCMAQAGSRHDSNTVSRITRSEEDRLETTTYKTNVGTDTYVGGLRYPNHQEMQREGIDESLRKSSPQQTPVSSPIPLFRQQHHPLSDHAQRNDFDDEDARNTQYSREVFESAQRERRSSVLRHLTLSSSTMSAQAKKEALSKLVKHARQIRDTINIAISEAEEEEERHSIFLESGQEDSDAGAERHDGIFDRIMKIRETLGVSSSDFHAVLESIGRNGTICPSDAHSDRLDSGLAFSSSEETGSEDTSAIESDSIGFGSSRSSLLSASLHSFDHQDAGEPLPSPTPEQESAAEEARALEEAMQWVRQSESATTLRPPRPAPLVVMRTKVDDLTDSEPFAMSAPAPTPIIRVSKNRGIERLSHKIGRLHQRLEATQCKSEVTSSDPMSAVADPVTPTPLDVVAVIDKRDSNEDDEPEPEEQPTSYRSTAIPALQQSRGPATTDFRNEKHVEIENEEVPSSSSTARREPCTQRVRLSEPSRASSDLIAGLRGVMSSSELTHGPPRRRPVASPLELPSNSQSLTSVPSRKPFSWTSRRTLHPAVIPALPPFSSTRPTAMASSALTPAHGTTIYVFDYEDRLQKVQRRSLGCRPPKATKAMTARLDELATSNEDDEQEDSGTGICLLSTNEEQGQARSSTAAASLSPALTLGTDRPVRVCDESGELRELIEGLAKAPLRQRCSSGQSSGAPPTEKFDL</sequence>
<proteinExistence type="predicted"/>
<dbReference type="SUPFAM" id="SSF57903">
    <property type="entry name" value="FYVE/PHD zinc finger"/>
    <property type="match status" value="1"/>
</dbReference>
<keyword evidence="3" id="KW-0862">Zinc</keyword>
<evidence type="ECO:0000256" key="5">
    <source>
        <dbReference type="SAM" id="MobiDB-lite"/>
    </source>
</evidence>
<feature type="compositionally biased region" description="Polar residues" evidence="5">
    <location>
        <begin position="716"/>
        <end position="725"/>
    </location>
</feature>
<comment type="caution">
    <text evidence="7">The sequence shown here is derived from an EMBL/GenBank/DDBJ whole genome shotgun (WGS) entry which is preliminary data.</text>
</comment>
<feature type="compositionally biased region" description="Polar residues" evidence="5">
    <location>
        <begin position="760"/>
        <end position="778"/>
    </location>
</feature>
<dbReference type="PROSITE" id="PS50178">
    <property type="entry name" value="ZF_FYVE"/>
    <property type="match status" value="1"/>
</dbReference>
<feature type="region of interest" description="Disordered" evidence="5">
    <location>
        <begin position="716"/>
        <end position="867"/>
    </location>
</feature>
<evidence type="ECO:0000256" key="4">
    <source>
        <dbReference type="PROSITE-ProRule" id="PRU00091"/>
    </source>
</evidence>
<dbReference type="GO" id="GO:0008270">
    <property type="term" value="F:zinc ion binding"/>
    <property type="evidence" value="ECO:0007669"/>
    <property type="project" value="UniProtKB-KW"/>
</dbReference>
<dbReference type="PANTHER" id="PTHR43102:SF2">
    <property type="entry name" value="GAF DOMAIN-CONTAINING PROTEIN"/>
    <property type="match status" value="1"/>
</dbReference>
<feature type="compositionally biased region" description="Low complexity" evidence="5">
    <location>
        <begin position="577"/>
        <end position="596"/>
    </location>
</feature>
<dbReference type="Pfam" id="PF01363">
    <property type="entry name" value="FYVE"/>
    <property type="match status" value="1"/>
</dbReference>
<feature type="compositionally biased region" description="Basic and acidic residues" evidence="5">
    <location>
        <begin position="393"/>
        <end position="402"/>
    </location>
</feature>
<keyword evidence="8" id="KW-1185">Reference proteome</keyword>
<accession>A0AAV0VAG3</accession>
<feature type="compositionally biased region" description="Polar residues" evidence="5">
    <location>
        <begin position="403"/>
        <end position="412"/>
    </location>
</feature>
<evidence type="ECO:0000259" key="6">
    <source>
        <dbReference type="PROSITE" id="PS50178"/>
    </source>
</evidence>
<evidence type="ECO:0000256" key="3">
    <source>
        <dbReference type="ARBA" id="ARBA00022833"/>
    </source>
</evidence>
<feature type="compositionally biased region" description="Polar residues" evidence="5">
    <location>
        <begin position="854"/>
        <end position="867"/>
    </location>
</feature>
<dbReference type="InterPro" id="IPR013083">
    <property type="entry name" value="Znf_RING/FYVE/PHD"/>
</dbReference>
<feature type="region of interest" description="Disordered" evidence="5">
    <location>
        <begin position="393"/>
        <end position="418"/>
    </location>
</feature>